<feature type="non-terminal residue" evidence="2">
    <location>
        <position position="208"/>
    </location>
</feature>
<accession>V3ZPX4</accession>
<proteinExistence type="predicted"/>
<gene>
    <name evidence="2" type="ORF">LOTGIDRAFT_155963</name>
</gene>
<sequence>MFCCLKNRKSQYTMEENEPRKNSEDKTSLRNGSVTISEPIPIKDGASQEPDSVYENQNHIPSPSLEHSEREQHKKYLEDKSAKNSENENAHLEVTKTESGVKYENVELKIAEGKNAELKILEVKNDIEAANVSKYENVVPMSNSMPLYSVCDKTKNAAKNTSETSENVTKECSETYENVERSENSVSIVDKLSDSFITDLKSSQPPDL</sequence>
<dbReference type="Proteomes" id="UP000030746">
    <property type="component" value="Unassembled WGS sequence"/>
</dbReference>
<reference evidence="2 3" key="1">
    <citation type="journal article" date="2013" name="Nature">
        <title>Insights into bilaterian evolution from three spiralian genomes.</title>
        <authorList>
            <person name="Simakov O."/>
            <person name="Marletaz F."/>
            <person name="Cho S.J."/>
            <person name="Edsinger-Gonzales E."/>
            <person name="Havlak P."/>
            <person name="Hellsten U."/>
            <person name="Kuo D.H."/>
            <person name="Larsson T."/>
            <person name="Lv J."/>
            <person name="Arendt D."/>
            <person name="Savage R."/>
            <person name="Osoegawa K."/>
            <person name="de Jong P."/>
            <person name="Grimwood J."/>
            <person name="Chapman J.A."/>
            <person name="Shapiro H."/>
            <person name="Aerts A."/>
            <person name="Otillar R.P."/>
            <person name="Terry A.Y."/>
            <person name="Boore J.L."/>
            <person name="Grigoriev I.V."/>
            <person name="Lindberg D.R."/>
            <person name="Seaver E.C."/>
            <person name="Weisblat D.A."/>
            <person name="Putnam N.H."/>
            <person name="Rokhsar D.S."/>
        </authorList>
    </citation>
    <scope>NUCLEOTIDE SEQUENCE [LARGE SCALE GENOMIC DNA]</scope>
</reference>
<evidence type="ECO:0000313" key="3">
    <source>
        <dbReference type="Proteomes" id="UP000030746"/>
    </source>
</evidence>
<dbReference type="HOGENOM" id="CLU_1323777_0_0_1"/>
<feature type="compositionally biased region" description="Basic and acidic residues" evidence="1">
    <location>
        <begin position="17"/>
        <end position="28"/>
    </location>
</feature>
<dbReference type="RefSeq" id="XP_009066707.1">
    <property type="nucleotide sequence ID" value="XM_009068459.1"/>
</dbReference>
<name>V3ZPX4_LOTGI</name>
<dbReference type="EMBL" id="KB203854">
    <property type="protein sequence ID" value="ESO82921.1"/>
    <property type="molecule type" value="Genomic_DNA"/>
</dbReference>
<protein>
    <submittedName>
        <fullName evidence="2">Uncharacterized protein</fullName>
    </submittedName>
</protein>
<feature type="compositionally biased region" description="Basic and acidic residues" evidence="1">
    <location>
        <begin position="66"/>
        <end position="91"/>
    </location>
</feature>
<keyword evidence="3" id="KW-1185">Reference proteome</keyword>
<evidence type="ECO:0000313" key="2">
    <source>
        <dbReference type="EMBL" id="ESO82921.1"/>
    </source>
</evidence>
<dbReference type="CTD" id="20236893"/>
<organism evidence="2 3">
    <name type="scientific">Lottia gigantea</name>
    <name type="common">Giant owl limpet</name>
    <dbReference type="NCBI Taxonomy" id="225164"/>
    <lineage>
        <taxon>Eukaryota</taxon>
        <taxon>Metazoa</taxon>
        <taxon>Spiralia</taxon>
        <taxon>Lophotrochozoa</taxon>
        <taxon>Mollusca</taxon>
        <taxon>Gastropoda</taxon>
        <taxon>Patellogastropoda</taxon>
        <taxon>Lottioidea</taxon>
        <taxon>Lottiidae</taxon>
        <taxon>Lottia</taxon>
    </lineage>
</organism>
<evidence type="ECO:0000256" key="1">
    <source>
        <dbReference type="SAM" id="MobiDB-lite"/>
    </source>
</evidence>
<feature type="region of interest" description="Disordered" evidence="1">
    <location>
        <begin position="1"/>
        <end position="91"/>
    </location>
</feature>
<dbReference type="AlphaFoldDB" id="V3ZPX4"/>
<dbReference type="GeneID" id="20236893"/>
<dbReference type="KEGG" id="lgi:LOTGIDRAFT_155963"/>